<dbReference type="KEGG" id="dmm:dnm_079840"/>
<dbReference type="SUPFAM" id="SSF143011">
    <property type="entry name" value="RelE-like"/>
    <property type="match status" value="1"/>
</dbReference>
<dbReference type="EMBL" id="CP061800">
    <property type="protein sequence ID" value="QTA91911.1"/>
    <property type="molecule type" value="Genomic_DNA"/>
</dbReference>
<gene>
    <name evidence="1" type="ORF">dnm_079840</name>
</gene>
<sequence>MKYEIIITEPFGRKLKKLRKKYPNIKNDLSELLSDMESSGVSGVPIPGLYNKVFKIRAASSDMKRGKSGGYRVVCYADDKNCDIYLLTLYAKTKNENIPVRDIQAVLKELGLNIPDD</sequence>
<protein>
    <recommendedName>
        <fullName evidence="3">Addiction module toxin RelE</fullName>
    </recommendedName>
</protein>
<dbReference type="RefSeq" id="WP_207679496.1">
    <property type="nucleotide sequence ID" value="NZ_CP061800.1"/>
</dbReference>
<evidence type="ECO:0008006" key="3">
    <source>
        <dbReference type="Google" id="ProtNLM"/>
    </source>
</evidence>
<name>A0A975BUB8_9BACT</name>
<evidence type="ECO:0000313" key="1">
    <source>
        <dbReference type="EMBL" id="QTA91911.1"/>
    </source>
</evidence>
<dbReference type="Proteomes" id="UP000663722">
    <property type="component" value="Chromosome"/>
</dbReference>
<organism evidence="1 2">
    <name type="scientific">Desulfonema magnum</name>
    <dbReference type="NCBI Taxonomy" id="45655"/>
    <lineage>
        <taxon>Bacteria</taxon>
        <taxon>Pseudomonadati</taxon>
        <taxon>Thermodesulfobacteriota</taxon>
        <taxon>Desulfobacteria</taxon>
        <taxon>Desulfobacterales</taxon>
        <taxon>Desulfococcaceae</taxon>
        <taxon>Desulfonema</taxon>
    </lineage>
</organism>
<dbReference type="InterPro" id="IPR035093">
    <property type="entry name" value="RelE/ParE_toxin_dom_sf"/>
</dbReference>
<proteinExistence type="predicted"/>
<keyword evidence="2" id="KW-1185">Reference proteome</keyword>
<dbReference type="Gene3D" id="3.30.2310.20">
    <property type="entry name" value="RelE-like"/>
    <property type="match status" value="1"/>
</dbReference>
<dbReference type="AlphaFoldDB" id="A0A975BUB8"/>
<evidence type="ECO:0000313" key="2">
    <source>
        <dbReference type="Proteomes" id="UP000663722"/>
    </source>
</evidence>
<accession>A0A975BUB8</accession>
<reference evidence="1" key="1">
    <citation type="journal article" date="2021" name="Microb. Physiol.">
        <title>Proteogenomic Insights into the Physiology of Marine, Sulfate-Reducing, Filamentous Desulfonema limicola and Desulfonema magnum.</title>
        <authorList>
            <person name="Schnaars V."/>
            <person name="Wohlbrand L."/>
            <person name="Scheve S."/>
            <person name="Hinrichs C."/>
            <person name="Reinhardt R."/>
            <person name="Rabus R."/>
        </authorList>
    </citation>
    <scope>NUCLEOTIDE SEQUENCE</scope>
    <source>
        <strain evidence="1">4be13</strain>
    </source>
</reference>